<sequence>MPPLPGEERLLTVFADVHYYFSPPSPRPLLHRFDKGSYLYVYHDATQNTARVEIANNPGFPEQDAFAGSLGTALLRNSDKFPTLFTLTVNTQRQSTSTESPSNEWSLPSGHPQDHSGALHRLHTLDIYFWTLEDARLFLSTAQQILSPSQVDIIAAQPPAHTSPVSTVVQQLENVAISDPGYQNSYQGRGTTDPMTLPPPPPSSAPPTHSTMPLTPPATQPQAAPVAVLGKTVQQPQTKHQEQQAENYTPLAYNPAAPAAPEPIQHREKTPPPADGATGNGLAAVAARDQAAYAAAPHPFGFSGPPQGGHSQVQDYRHAHERQSPYVSPPLTAGLIAPTAISPPPSQGGSRSFAPPPSAPPPTAQIGVLGYTPQPPPKEPIPGVYRQQTFGAPPTPDTYNQNQKQIQQQATPNYGQPPQQLPPGSPYGQQQQYSPQTQAQTQALQQQQQQQPPPPPPIGGYSDYSYKQPQAAPTNVYDIHNQVYRPTENEHRHHQRRGSGSFTPTDKKTGKITENAIRVEKGVNRFLKKLEKKL</sequence>
<organism evidence="1">
    <name type="scientific">Ophidiomyces ophidiicola</name>
    <dbReference type="NCBI Taxonomy" id="1387563"/>
    <lineage>
        <taxon>Eukaryota</taxon>
        <taxon>Fungi</taxon>
        <taxon>Dikarya</taxon>
        <taxon>Ascomycota</taxon>
        <taxon>Pezizomycotina</taxon>
        <taxon>Eurotiomycetes</taxon>
        <taxon>Eurotiomycetidae</taxon>
        <taxon>Onygenales</taxon>
        <taxon>Onygenaceae</taxon>
        <taxon>Ophidiomyces</taxon>
    </lineage>
</organism>
<reference evidence="1" key="1">
    <citation type="journal article" date="2022" name="bioRxiv">
        <title>Population genetic analysis of Ophidiomyces ophidiicola, the causative agent of snake fungal disease, indicates recent introductions to the USA.</title>
        <authorList>
            <person name="Ladner J.T."/>
            <person name="Palmer J.M."/>
            <person name="Ettinger C.L."/>
            <person name="Stajich J.E."/>
            <person name="Farrell T.M."/>
            <person name="Glorioso B.M."/>
            <person name="Lawson B."/>
            <person name="Price S.J."/>
            <person name="Stengle A.G."/>
            <person name="Grear D.A."/>
            <person name="Lorch J.M."/>
        </authorList>
    </citation>
    <scope>NUCLEOTIDE SEQUENCE</scope>
    <source>
        <strain evidence="1">NWHC 24266-5</strain>
    </source>
</reference>
<comment type="caution">
    <text evidence="1">The sequence shown here is derived from an EMBL/GenBank/DDBJ whole genome shotgun (WGS) entry which is preliminary data.</text>
</comment>
<gene>
    <name evidence="1" type="ORF">LOY88_000592</name>
</gene>
<accession>A0ACB8V4D7</accession>
<name>A0ACB8V4D7_9EURO</name>
<dbReference type="EMBL" id="JALBCA010000006">
    <property type="protein sequence ID" value="KAI2392531.1"/>
    <property type="molecule type" value="Genomic_DNA"/>
</dbReference>
<evidence type="ECO:0000313" key="1">
    <source>
        <dbReference type="EMBL" id="KAI2392531.1"/>
    </source>
</evidence>
<proteinExistence type="predicted"/>
<protein>
    <submittedName>
        <fullName evidence="1">Uncharacterized protein</fullName>
    </submittedName>
</protein>